<dbReference type="EMBL" id="RBNI01003419">
    <property type="protein sequence ID" value="RUP48378.1"/>
    <property type="molecule type" value="Genomic_DNA"/>
</dbReference>
<name>A0A433DC08_9FUNG</name>
<reference evidence="1 2" key="1">
    <citation type="journal article" date="2018" name="New Phytol.">
        <title>Phylogenomics of Endogonaceae and evolution of mycorrhizas within Mucoromycota.</title>
        <authorList>
            <person name="Chang Y."/>
            <person name="Desiro A."/>
            <person name="Na H."/>
            <person name="Sandor L."/>
            <person name="Lipzen A."/>
            <person name="Clum A."/>
            <person name="Barry K."/>
            <person name="Grigoriev I.V."/>
            <person name="Martin F.M."/>
            <person name="Stajich J.E."/>
            <person name="Smith M.E."/>
            <person name="Bonito G."/>
            <person name="Spatafora J.W."/>
        </authorList>
    </citation>
    <scope>NUCLEOTIDE SEQUENCE [LARGE SCALE GENOMIC DNA]</scope>
    <source>
        <strain evidence="1 2">GMNB39</strain>
    </source>
</reference>
<dbReference type="AlphaFoldDB" id="A0A433DC08"/>
<protein>
    <submittedName>
        <fullName evidence="1">Uncharacterized protein</fullName>
    </submittedName>
</protein>
<sequence length="137" mass="15577">MHTSSGTLIKNEEDIIKWHEHIQHAKDERIQYKSDILTAKQSIQALGSLNNIAPNTTANTINLILHFSFDYVQCIQIPHLVQQEGDIYFKTPIKVQVFGVCNDAIPQQVIFLNEEKYFVGKGPNAIHFYLANYGYGA</sequence>
<proteinExistence type="predicted"/>
<organism evidence="1 2">
    <name type="scientific">Jimgerdemannia flammicorona</name>
    <dbReference type="NCBI Taxonomy" id="994334"/>
    <lineage>
        <taxon>Eukaryota</taxon>
        <taxon>Fungi</taxon>
        <taxon>Fungi incertae sedis</taxon>
        <taxon>Mucoromycota</taxon>
        <taxon>Mucoromycotina</taxon>
        <taxon>Endogonomycetes</taxon>
        <taxon>Endogonales</taxon>
        <taxon>Endogonaceae</taxon>
        <taxon>Jimgerdemannia</taxon>
    </lineage>
</organism>
<dbReference type="OrthoDB" id="2409189at2759"/>
<gene>
    <name evidence="1" type="ORF">BC936DRAFT_144652</name>
</gene>
<comment type="caution">
    <text evidence="1">The sequence shown here is derived from an EMBL/GenBank/DDBJ whole genome shotgun (WGS) entry which is preliminary data.</text>
</comment>
<dbReference type="Proteomes" id="UP000268093">
    <property type="component" value="Unassembled WGS sequence"/>
</dbReference>
<dbReference type="PANTHER" id="PTHR34415:SF1">
    <property type="entry name" value="INTEGRASE CATALYTIC DOMAIN-CONTAINING PROTEIN"/>
    <property type="match status" value="1"/>
</dbReference>
<evidence type="ECO:0000313" key="2">
    <source>
        <dbReference type="Proteomes" id="UP000268093"/>
    </source>
</evidence>
<accession>A0A433DC08</accession>
<keyword evidence="2" id="KW-1185">Reference proteome</keyword>
<dbReference type="PANTHER" id="PTHR34415">
    <property type="entry name" value="INTEGRASE CATALYTIC DOMAIN-CONTAINING PROTEIN"/>
    <property type="match status" value="1"/>
</dbReference>
<evidence type="ECO:0000313" key="1">
    <source>
        <dbReference type="EMBL" id="RUP48378.1"/>
    </source>
</evidence>